<gene>
    <name evidence="1" type="ORF">CFP56_009097</name>
</gene>
<dbReference type="Proteomes" id="UP000237347">
    <property type="component" value="Unassembled WGS sequence"/>
</dbReference>
<dbReference type="EMBL" id="PKMF04000167">
    <property type="protein sequence ID" value="KAK7845618.1"/>
    <property type="molecule type" value="Genomic_DNA"/>
</dbReference>
<sequence length="68" mass="8111">MLLLCSTVTVEWKMECKNMNEWCTAEEKYYFDTNSVSMQFLWWSEALVPLSRYSDVEISKIVLTMTAW</sequence>
<keyword evidence="2" id="KW-1185">Reference proteome</keyword>
<protein>
    <submittedName>
        <fullName evidence="1">Uncharacterized protein</fullName>
    </submittedName>
</protein>
<organism evidence="1 2">
    <name type="scientific">Quercus suber</name>
    <name type="common">Cork oak</name>
    <dbReference type="NCBI Taxonomy" id="58331"/>
    <lineage>
        <taxon>Eukaryota</taxon>
        <taxon>Viridiplantae</taxon>
        <taxon>Streptophyta</taxon>
        <taxon>Embryophyta</taxon>
        <taxon>Tracheophyta</taxon>
        <taxon>Spermatophyta</taxon>
        <taxon>Magnoliopsida</taxon>
        <taxon>eudicotyledons</taxon>
        <taxon>Gunneridae</taxon>
        <taxon>Pentapetalae</taxon>
        <taxon>rosids</taxon>
        <taxon>fabids</taxon>
        <taxon>Fagales</taxon>
        <taxon>Fagaceae</taxon>
        <taxon>Quercus</taxon>
    </lineage>
</organism>
<name>A0AAW0L3R7_QUESU</name>
<proteinExistence type="predicted"/>
<evidence type="ECO:0000313" key="2">
    <source>
        <dbReference type="Proteomes" id="UP000237347"/>
    </source>
</evidence>
<comment type="caution">
    <text evidence="1">The sequence shown here is derived from an EMBL/GenBank/DDBJ whole genome shotgun (WGS) entry which is preliminary data.</text>
</comment>
<accession>A0AAW0L3R7</accession>
<reference evidence="1 2" key="1">
    <citation type="journal article" date="2018" name="Sci. Data">
        <title>The draft genome sequence of cork oak.</title>
        <authorList>
            <person name="Ramos A.M."/>
            <person name="Usie A."/>
            <person name="Barbosa P."/>
            <person name="Barros P.M."/>
            <person name="Capote T."/>
            <person name="Chaves I."/>
            <person name="Simoes F."/>
            <person name="Abreu I."/>
            <person name="Carrasquinho I."/>
            <person name="Faro C."/>
            <person name="Guimaraes J.B."/>
            <person name="Mendonca D."/>
            <person name="Nobrega F."/>
            <person name="Rodrigues L."/>
            <person name="Saibo N.J.M."/>
            <person name="Varela M.C."/>
            <person name="Egas C."/>
            <person name="Matos J."/>
            <person name="Miguel C.M."/>
            <person name="Oliveira M.M."/>
            <person name="Ricardo C.P."/>
            <person name="Goncalves S."/>
        </authorList>
    </citation>
    <scope>NUCLEOTIDE SEQUENCE [LARGE SCALE GENOMIC DNA]</scope>
    <source>
        <strain evidence="2">cv. HL8</strain>
    </source>
</reference>
<evidence type="ECO:0000313" key="1">
    <source>
        <dbReference type="EMBL" id="KAK7845618.1"/>
    </source>
</evidence>
<dbReference type="AlphaFoldDB" id="A0AAW0L3R7"/>